<dbReference type="InterPro" id="IPR011991">
    <property type="entry name" value="ArsR-like_HTH"/>
</dbReference>
<dbReference type="PANTHER" id="PTHR43132:SF2">
    <property type="entry name" value="ARSENICAL RESISTANCE OPERON REPRESSOR ARSR-RELATED"/>
    <property type="match status" value="1"/>
</dbReference>
<accession>A0ABS4AM12</accession>
<dbReference type="Gene3D" id="1.10.10.10">
    <property type="entry name" value="Winged helix-like DNA-binding domain superfamily/Winged helix DNA-binding domain"/>
    <property type="match status" value="1"/>
</dbReference>
<dbReference type="InterPro" id="IPR051011">
    <property type="entry name" value="Metal_resp_trans_reg"/>
</dbReference>
<evidence type="ECO:0000313" key="6">
    <source>
        <dbReference type="Proteomes" id="UP000680815"/>
    </source>
</evidence>
<keyword evidence="2" id="KW-0238">DNA-binding</keyword>
<dbReference type="InterPro" id="IPR036388">
    <property type="entry name" value="WH-like_DNA-bd_sf"/>
</dbReference>
<keyword evidence="6" id="KW-1185">Reference proteome</keyword>
<dbReference type="EMBL" id="JAGIYZ010000001">
    <property type="protein sequence ID" value="MBP0462383.1"/>
    <property type="molecule type" value="Genomic_DNA"/>
</dbReference>
<name>A0ABS4AM12_9PROT</name>
<keyword evidence="3" id="KW-0804">Transcription</keyword>
<dbReference type="Proteomes" id="UP000680815">
    <property type="component" value="Unassembled WGS sequence"/>
</dbReference>
<gene>
    <name evidence="5" type="ORF">J5Y09_00535</name>
</gene>
<dbReference type="CDD" id="cd00090">
    <property type="entry name" value="HTH_ARSR"/>
    <property type="match status" value="1"/>
</dbReference>
<dbReference type="Pfam" id="PF01022">
    <property type="entry name" value="HTH_5"/>
    <property type="match status" value="1"/>
</dbReference>
<proteinExistence type="predicted"/>
<protein>
    <submittedName>
        <fullName evidence="5">Helix-turn-helix transcriptional regulator</fullName>
    </submittedName>
</protein>
<comment type="caution">
    <text evidence="5">The sequence shown here is derived from an EMBL/GenBank/DDBJ whole genome shotgun (WGS) entry which is preliminary data.</text>
</comment>
<dbReference type="InterPro" id="IPR036390">
    <property type="entry name" value="WH_DNA-bd_sf"/>
</dbReference>
<reference evidence="5 6" key="1">
    <citation type="submission" date="2021-03" db="EMBL/GenBank/DDBJ databases">
        <authorList>
            <person name="So Y."/>
        </authorList>
    </citation>
    <scope>NUCLEOTIDE SEQUENCE [LARGE SCALE GENOMIC DNA]</scope>
    <source>
        <strain evidence="5 6">PWR1</strain>
    </source>
</reference>
<dbReference type="PRINTS" id="PR00778">
    <property type="entry name" value="HTHARSR"/>
</dbReference>
<sequence>MDVIVDNRDAALRGAPDASAMEAHATEAAAMLRLLASERRLMVLCTLIVEGEAPVGRLARRAGLSQPAMSQHLAKLREDGLVATRREGTTIYYRISDPRVAKILGTLHEIFCPAEN</sequence>
<dbReference type="PANTHER" id="PTHR43132">
    <property type="entry name" value="ARSENICAL RESISTANCE OPERON REPRESSOR ARSR-RELATED"/>
    <property type="match status" value="1"/>
</dbReference>
<feature type="domain" description="HTH arsR-type" evidence="4">
    <location>
        <begin position="20"/>
        <end position="115"/>
    </location>
</feature>
<dbReference type="InterPro" id="IPR001845">
    <property type="entry name" value="HTH_ArsR_DNA-bd_dom"/>
</dbReference>
<dbReference type="SUPFAM" id="SSF46785">
    <property type="entry name" value="Winged helix' DNA-binding domain"/>
    <property type="match status" value="1"/>
</dbReference>
<dbReference type="NCBIfam" id="NF033788">
    <property type="entry name" value="HTH_metalloreg"/>
    <property type="match status" value="1"/>
</dbReference>
<organism evidence="5 6">
    <name type="scientific">Roseomonas nitratireducens</name>
    <dbReference type="NCBI Taxonomy" id="2820810"/>
    <lineage>
        <taxon>Bacteria</taxon>
        <taxon>Pseudomonadati</taxon>
        <taxon>Pseudomonadota</taxon>
        <taxon>Alphaproteobacteria</taxon>
        <taxon>Acetobacterales</taxon>
        <taxon>Roseomonadaceae</taxon>
        <taxon>Roseomonas</taxon>
    </lineage>
</organism>
<dbReference type="RefSeq" id="WP_209349758.1">
    <property type="nucleotide sequence ID" value="NZ_JAGIYZ010000001.1"/>
</dbReference>
<evidence type="ECO:0000256" key="3">
    <source>
        <dbReference type="ARBA" id="ARBA00023163"/>
    </source>
</evidence>
<evidence type="ECO:0000259" key="4">
    <source>
        <dbReference type="PROSITE" id="PS50987"/>
    </source>
</evidence>
<dbReference type="PROSITE" id="PS50987">
    <property type="entry name" value="HTH_ARSR_2"/>
    <property type="match status" value="1"/>
</dbReference>
<evidence type="ECO:0000313" key="5">
    <source>
        <dbReference type="EMBL" id="MBP0462383.1"/>
    </source>
</evidence>
<evidence type="ECO:0000256" key="2">
    <source>
        <dbReference type="ARBA" id="ARBA00023125"/>
    </source>
</evidence>
<evidence type="ECO:0000256" key="1">
    <source>
        <dbReference type="ARBA" id="ARBA00023015"/>
    </source>
</evidence>
<dbReference type="SMART" id="SM00418">
    <property type="entry name" value="HTH_ARSR"/>
    <property type="match status" value="1"/>
</dbReference>
<keyword evidence="1" id="KW-0805">Transcription regulation</keyword>